<sequence length="125" mass="13719">MKADHNEPDVPLYDRGYAIGLTLAGNGSSNLEGGLEIIDDASRCFNCGSYNHSLKKCPKPRNNAAVNSARKQLKSKRNQNAGSCNPTRYYQKSSAAGKYDGLRPGVLDAETQKLLETILIRLEIY</sequence>
<protein>
    <recommendedName>
        <fullName evidence="3">CCHC-type domain-containing protein</fullName>
    </recommendedName>
</protein>
<keyword evidence="1" id="KW-0863">Zinc-finger</keyword>
<evidence type="ECO:0000259" key="3">
    <source>
        <dbReference type="PROSITE" id="PS50158"/>
    </source>
</evidence>
<feature type="region of interest" description="Disordered" evidence="2">
    <location>
        <begin position="59"/>
        <end position="89"/>
    </location>
</feature>
<dbReference type="GO" id="GO:0003723">
    <property type="term" value="F:RNA binding"/>
    <property type="evidence" value="ECO:0007669"/>
    <property type="project" value="TreeGrafter"/>
</dbReference>
<dbReference type="PANTHER" id="PTHR13316">
    <property type="entry name" value="ZINC FINGER, CCHC DOMAIN CONTAINING 8"/>
    <property type="match status" value="1"/>
</dbReference>
<dbReference type="InterPro" id="IPR036875">
    <property type="entry name" value="Znf_CCHC_sf"/>
</dbReference>
<name>A0A540KFM3_MALBA</name>
<keyword evidence="1" id="KW-0479">Metal-binding</keyword>
<organism evidence="4 5">
    <name type="scientific">Malus baccata</name>
    <name type="common">Siberian crab apple</name>
    <name type="synonym">Pyrus baccata</name>
    <dbReference type="NCBI Taxonomy" id="106549"/>
    <lineage>
        <taxon>Eukaryota</taxon>
        <taxon>Viridiplantae</taxon>
        <taxon>Streptophyta</taxon>
        <taxon>Embryophyta</taxon>
        <taxon>Tracheophyta</taxon>
        <taxon>Spermatophyta</taxon>
        <taxon>Magnoliopsida</taxon>
        <taxon>eudicotyledons</taxon>
        <taxon>Gunneridae</taxon>
        <taxon>Pentapetalae</taxon>
        <taxon>rosids</taxon>
        <taxon>fabids</taxon>
        <taxon>Rosales</taxon>
        <taxon>Rosaceae</taxon>
        <taxon>Amygdaloideae</taxon>
        <taxon>Maleae</taxon>
        <taxon>Malus</taxon>
    </lineage>
</organism>
<dbReference type="STRING" id="106549.A0A540KFM3"/>
<dbReference type="GO" id="GO:0071013">
    <property type="term" value="C:catalytic step 2 spliceosome"/>
    <property type="evidence" value="ECO:0007669"/>
    <property type="project" value="TreeGrafter"/>
</dbReference>
<keyword evidence="5" id="KW-1185">Reference proteome</keyword>
<proteinExistence type="predicted"/>
<dbReference type="GO" id="GO:0008270">
    <property type="term" value="F:zinc ion binding"/>
    <property type="evidence" value="ECO:0007669"/>
    <property type="project" value="UniProtKB-KW"/>
</dbReference>
<dbReference type="PROSITE" id="PS50158">
    <property type="entry name" value="ZF_CCHC"/>
    <property type="match status" value="1"/>
</dbReference>
<dbReference type="SUPFAM" id="SSF57756">
    <property type="entry name" value="Retrovirus zinc finger-like domains"/>
    <property type="match status" value="1"/>
</dbReference>
<evidence type="ECO:0000256" key="1">
    <source>
        <dbReference type="PROSITE-ProRule" id="PRU00047"/>
    </source>
</evidence>
<feature type="domain" description="CCHC-type" evidence="3">
    <location>
        <begin position="43"/>
        <end position="59"/>
    </location>
</feature>
<evidence type="ECO:0000313" key="4">
    <source>
        <dbReference type="EMBL" id="TQD73028.1"/>
    </source>
</evidence>
<evidence type="ECO:0000256" key="2">
    <source>
        <dbReference type="SAM" id="MobiDB-lite"/>
    </source>
</evidence>
<accession>A0A540KFM3</accession>
<dbReference type="Proteomes" id="UP000315295">
    <property type="component" value="Unassembled WGS sequence"/>
</dbReference>
<dbReference type="InterPro" id="IPR001878">
    <property type="entry name" value="Znf_CCHC"/>
</dbReference>
<dbReference type="PANTHER" id="PTHR13316:SF0">
    <property type="entry name" value="ZINC FINGER CCHC DOMAIN-CONTAINING PROTEIN 8"/>
    <property type="match status" value="1"/>
</dbReference>
<feature type="compositionally biased region" description="Polar residues" evidence="2">
    <location>
        <begin position="78"/>
        <end position="89"/>
    </location>
</feature>
<reference evidence="4 5" key="1">
    <citation type="journal article" date="2019" name="G3 (Bethesda)">
        <title>Sequencing of a Wild Apple (Malus baccata) Genome Unravels the Differences Between Cultivated and Wild Apple Species Regarding Disease Resistance and Cold Tolerance.</title>
        <authorList>
            <person name="Chen X."/>
        </authorList>
    </citation>
    <scope>NUCLEOTIDE SEQUENCE [LARGE SCALE GENOMIC DNA]</scope>
    <source>
        <strain evidence="5">cv. Shandingzi</strain>
        <tissue evidence="4">Leaves</tissue>
    </source>
</reference>
<dbReference type="InterPro" id="IPR052115">
    <property type="entry name" value="NEXT_complex_subunit_ZCCHC8"/>
</dbReference>
<dbReference type="EMBL" id="VIEB01001339">
    <property type="protein sequence ID" value="TQD73028.1"/>
    <property type="molecule type" value="Genomic_DNA"/>
</dbReference>
<evidence type="ECO:0000313" key="5">
    <source>
        <dbReference type="Proteomes" id="UP000315295"/>
    </source>
</evidence>
<keyword evidence="1" id="KW-0862">Zinc</keyword>
<dbReference type="AlphaFoldDB" id="A0A540KFM3"/>
<comment type="caution">
    <text evidence="4">The sequence shown here is derived from an EMBL/GenBank/DDBJ whole genome shotgun (WGS) entry which is preliminary data.</text>
</comment>
<gene>
    <name evidence="4" type="ORF">C1H46_041426</name>
</gene>